<organism evidence="1 2">
    <name type="scientific">Pseudomonas fragi</name>
    <dbReference type="NCBI Taxonomy" id="296"/>
    <lineage>
        <taxon>Bacteria</taxon>
        <taxon>Pseudomonadati</taxon>
        <taxon>Pseudomonadota</taxon>
        <taxon>Gammaproteobacteria</taxon>
        <taxon>Pseudomonadales</taxon>
        <taxon>Pseudomonadaceae</taxon>
        <taxon>Pseudomonas</taxon>
    </lineage>
</organism>
<dbReference type="EMBL" id="CP065202">
    <property type="protein sequence ID" value="QPL31954.1"/>
    <property type="molecule type" value="Genomic_DNA"/>
</dbReference>
<sequence>MSTATFEIAMSITTRLAELKRLVTHAVHSRDVLKDENIYNSICRACCILLASNLEGFLKELSRSLILDLNYYLKDFSKMPSVMQRAFCEKMVYFEGVPDKDQIARVNQLIAFFTKNSVQIDLQAISYKQNDNKNPSPSFIDTVFEKLGIYSMLNTLADSRLEDVFKNNSRLNYTLLRDMSKFRSYLYSFPFNSPPSEYTFKKIEKKEKKVALDNTIWHDYIDEILTRRHSIAHGDTLNNDTTAEQLESDILKLEVLMYGVLYSATSQVSAQP</sequence>
<dbReference type="RefSeq" id="WP_196883566.1">
    <property type="nucleotide sequence ID" value="NZ_CP065202.1"/>
</dbReference>
<proteinExistence type="predicted"/>
<name>A0A9Q6VP64_PSEFR</name>
<evidence type="ECO:0008006" key="3">
    <source>
        <dbReference type="Google" id="ProtNLM"/>
    </source>
</evidence>
<evidence type="ECO:0000313" key="1">
    <source>
        <dbReference type="EMBL" id="QPL31954.1"/>
    </source>
</evidence>
<accession>A0A9Q6VP64</accession>
<dbReference type="AlphaFoldDB" id="A0A9Q6VP64"/>
<evidence type="ECO:0000313" key="2">
    <source>
        <dbReference type="Proteomes" id="UP000594467"/>
    </source>
</evidence>
<protein>
    <recommendedName>
        <fullName evidence="3">RiboL-PSP-HEPN domain-containing protein</fullName>
    </recommendedName>
</protein>
<dbReference type="Proteomes" id="UP000594467">
    <property type="component" value="Chromosome"/>
</dbReference>
<reference evidence="1 2" key="1">
    <citation type="submission" date="2020-11" db="EMBL/GenBank/DDBJ databases">
        <title>The Complete Genome of Pseudomonas fragi A13BB.</title>
        <authorList>
            <person name="Awolope O.K."/>
            <person name="O'Driscoll N.H."/>
            <person name="Di Salvo A."/>
            <person name="Lamb A.J."/>
        </authorList>
    </citation>
    <scope>NUCLEOTIDE SEQUENCE [LARGE SCALE GENOMIC DNA]</scope>
    <source>
        <strain evidence="1 2">A13BB</strain>
    </source>
</reference>
<gene>
    <name evidence="1" type="ORF">I5R27_02185</name>
</gene>